<evidence type="ECO:0000313" key="1">
    <source>
        <dbReference type="EMBL" id="CAG8845374.1"/>
    </source>
</evidence>
<keyword evidence="2" id="KW-1185">Reference proteome</keyword>
<protein>
    <submittedName>
        <fullName evidence="1">17388_t:CDS:1</fullName>
    </submittedName>
</protein>
<name>A0ACA9SP98_9GLOM</name>
<organism evidence="1 2">
    <name type="scientific">Racocetra persica</name>
    <dbReference type="NCBI Taxonomy" id="160502"/>
    <lineage>
        <taxon>Eukaryota</taxon>
        <taxon>Fungi</taxon>
        <taxon>Fungi incertae sedis</taxon>
        <taxon>Mucoromycota</taxon>
        <taxon>Glomeromycotina</taxon>
        <taxon>Glomeromycetes</taxon>
        <taxon>Diversisporales</taxon>
        <taxon>Gigasporaceae</taxon>
        <taxon>Racocetra</taxon>
    </lineage>
</organism>
<proteinExistence type="predicted"/>
<feature type="non-terminal residue" evidence="1">
    <location>
        <position position="68"/>
    </location>
</feature>
<feature type="non-terminal residue" evidence="1">
    <location>
        <position position="1"/>
    </location>
</feature>
<reference evidence="1" key="1">
    <citation type="submission" date="2021-06" db="EMBL/GenBank/DDBJ databases">
        <authorList>
            <person name="Kallberg Y."/>
            <person name="Tangrot J."/>
            <person name="Rosling A."/>
        </authorList>
    </citation>
    <scope>NUCLEOTIDE SEQUENCE</scope>
    <source>
        <strain evidence="1">MA461A</strain>
    </source>
</reference>
<comment type="caution">
    <text evidence="1">The sequence shown here is derived from an EMBL/GenBank/DDBJ whole genome shotgun (WGS) entry which is preliminary data.</text>
</comment>
<evidence type="ECO:0000313" key="2">
    <source>
        <dbReference type="Proteomes" id="UP000789920"/>
    </source>
</evidence>
<sequence>EVIEWIPFNKLKIIQEISKTKFLGVWIDGIRLVSGNIGTYIQSRRPSSVITLITFPSSQKIPAGFLED</sequence>
<gene>
    <name evidence="1" type="ORF">RPERSI_LOCUS33641</name>
</gene>
<accession>A0ACA9SP98</accession>
<dbReference type="EMBL" id="CAJVQC010146457">
    <property type="protein sequence ID" value="CAG8845374.1"/>
    <property type="molecule type" value="Genomic_DNA"/>
</dbReference>
<dbReference type="Proteomes" id="UP000789920">
    <property type="component" value="Unassembled WGS sequence"/>
</dbReference>